<accession>A0A2S1LSH2</accession>
<evidence type="ECO:0000313" key="1">
    <source>
        <dbReference type="EMBL" id="AWG26586.1"/>
    </source>
</evidence>
<evidence type="ECO:0000313" key="2">
    <source>
        <dbReference type="Proteomes" id="UP000244677"/>
    </source>
</evidence>
<sequence length="123" mass="14516">MKKLLLLPLSLLLFSCYEQERNCKDFKTGKFRFEIEIDGQKKVTNFERNETIEIEDFEGKIDTSSIRWINDCEYILEKLHPKNRQEKSAIHMKILNTTGKTYTFEFSKVGDTQKQKGTVTKID</sequence>
<name>A0A2S1LSH2_9FLAO</name>
<proteinExistence type="predicted"/>
<gene>
    <name evidence="1" type="ORF">FK004_15815</name>
</gene>
<dbReference type="GO" id="GO:0016853">
    <property type="term" value="F:isomerase activity"/>
    <property type="evidence" value="ECO:0007669"/>
    <property type="project" value="UniProtKB-KW"/>
</dbReference>
<keyword evidence="2" id="KW-1185">Reference proteome</keyword>
<dbReference type="PROSITE" id="PS51257">
    <property type="entry name" value="PROKAR_LIPOPROTEIN"/>
    <property type="match status" value="1"/>
</dbReference>
<organism evidence="1 2">
    <name type="scientific">Flavobacterium kingsejongi</name>
    <dbReference type="NCBI Taxonomy" id="1678728"/>
    <lineage>
        <taxon>Bacteria</taxon>
        <taxon>Pseudomonadati</taxon>
        <taxon>Bacteroidota</taxon>
        <taxon>Flavobacteriia</taxon>
        <taxon>Flavobacteriales</taxon>
        <taxon>Flavobacteriaceae</taxon>
        <taxon>Flavobacterium</taxon>
    </lineage>
</organism>
<dbReference type="Proteomes" id="UP000244677">
    <property type="component" value="Chromosome"/>
</dbReference>
<dbReference type="OrthoDB" id="1202013at2"/>
<dbReference type="KEGG" id="fki:FK004_15815"/>
<dbReference type="EMBL" id="CP020919">
    <property type="protein sequence ID" value="AWG26586.1"/>
    <property type="molecule type" value="Genomic_DNA"/>
</dbReference>
<dbReference type="RefSeq" id="WP_108738099.1">
    <property type="nucleotide sequence ID" value="NZ_CP020919.1"/>
</dbReference>
<dbReference type="AlphaFoldDB" id="A0A2S1LSH2"/>
<protein>
    <submittedName>
        <fullName evidence="1">DNA topoisomerase IV</fullName>
    </submittedName>
</protein>
<keyword evidence="1" id="KW-0413">Isomerase</keyword>
<reference evidence="1 2" key="1">
    <citation type="submission" date="2017-04" db="EMBL/GenBank/DDBJ databases">
        <title>Complete genome sequence of Flavobacterium kingsejong AJ004.</title>
        <authorList>
            <person name="Lee P.C."/>
        </authorList>
    </citation>
    <scope>NUCLEOTIDE SEQUENCE [LARGE SCALE GENOMIC DNA]</scope>
    <source>
        <strain evidence="1 2">AJ004</strain>
    </source>
</reference>